<name>A0A5P2CJP3_STRVZ</name>
<evidence type="ECO:0000313" key="3">
    <source>
        <dbReference type="Proteomes" id="UP000324015"/>
    </source>
</evidence>
<organism evidence="2 3">
    <name type="scientific">Streptomyces venezuelae</name>
    <dbReference type="NCBI Taxonomy" id="54571"/>
    <lineage>
        <taxon>Bacteria</taxon>
        <taxon>Bacillati</taxon>
        <taxon>Actinomycetota</taxon>
        <taxon>Actinomycetes</taxon>
        <taxon>Kitasatosporales</taxon>
        <taxon>Streptomycetaceae</taxon>
        <taxon>Streptomyces</taxon>
    </lineage>
</organism>
<feature type="region of interest" description="Disordered" evidence="1">
    <location>
        <begin position="62"/>
        <end position="81"/>
    </location>
</feature>
<proteinExistence type="predicted"/>
<reference evidence="2 3" key="1">
    <citation type="submission" date="2018-05" db="EMBL/GenBank/DDBJ databases">
        <title>Streptomyces venezuelae.</title>
        <authorList>
            <person name="Kim W."/>
            <person name="Lee N."/>
            <person name="Cho B.-K."/>
        </authorList>
    </citation>
    <scope>NUCLEOTIDE SEQUENCE [LARGE SCALE GENOMIC DNA]</scope>
    <source>
        <strain evidence="2 3">ATCC 14585</strain>
    </source>
</reference>
<protein>
    <submittedName>
        <fullName evidence="2">Uncharacterized protein</fullName>
    </submittedName>
</protein>
<accession>A0A5P2CJP3</accession>
<feature type="compositionally biased region" description="Pro residues" evidence="1">
    <location>
        <begin position="68"/>
        <end position="81"/>
    </location>
</feature>
<dbReference type="AlphaFoldDB" id="A0A5P2CJP3"/>
<gene>
    <name evidence="2" type="ORF">DEJ49_13595</name>
</gene>
<dbReference type="Proteomes" id="UP000324015">
    <property type="component" value="Chromosome"/>
</dbReference>
<dbReference type="EMBL" id="CP029191">
    <property type="protein sequence ID" value="QES41898.1"/>
    <property type="molecule type" value="Genomic_DNA"/>
</dbReference>
<evidence type="ECO:0000256" key="1">
    <source>
        <dbReference type="SAM" id="MobiDB-lite"/>
    </source>
</evidence>
<evidence type="ECO:0000313" key="2">
    <source>
        <dbReference type="EMBL" id="QES41898.1"/>
    </source>
</evidence>
<sequence>MPPAIIVAAPISRNVVSVAPVSASSPLSAAGWAWLPPCSTGLEPVSVRLSLPLPCSTGLEPPSGLLSLPPPPPLPPPVPLS</sequence>